<feature type="chain" id="PRO_5021723236" description="DUF3060 domain-containing protein" evidence="2">
    <location>
        <begin position="30"/>
        <end position="129"/>
    </location>
</feature>
<feature type="signal peptide" evidence="2">
    <location>
        <begin position="1"/>
        <end position="29"/>
    </location>
</feature>
<dbReference type="Proteomes" id="UP000320421">
    <property type="component" value="Chromosome"/>
</dbReference>
<dbReference type="OrthoDB" id="290984at2"/>
<evidence type="ECO:0000313" key="3">
    <source>
        <dbReference type="EMBL" id="QDT24465.1"/>
    </source>
</evidence>
<dbReference type="EMBL" id="CP036266">
    <property type="protein sequence ID" value="QDT24465.1"/>
    <property type="molecule type" value="Genomic_DNA"/>
</dbReference>
<accession>A0A517PYK9</accession>
<keyword evidence="2" id="KW-0732">Signal</keyword>
<evidence type="ECO:0000256" key="1">
    <source>
        <dbReference type="SAM" id="MobiDB-lite"/>
    </source>
</evidence>
<evidence type="ECO:0000256" key="2">
    <source>
        <dbReference type="SAM" id="SignalP"/>
    </source>
</evidence>
<gene>
    <name evidence="3" type="ORF">HG66A1_62970</name>
</gene>
<feature type="region of interest" description="Disordered" evidence="1">
    <location>
        <begin position="110"/>
        <end position="129"/>
    </location>
</feature>
<dbReference type="RefSeq" id="WP_145193174.1">
    <property type="nucleotide sequence ID" value="NZ_CP036266.1"/>
</dbReference>
<organism evidence="3 4">
    <name type="scientific">Gimesia chilikensis</name>
    <dbReference type="NCBI Taxonomy" id="2605989"/>
    <lineage>
        <taxon>Bacteria</taxon>
        <taxon>Pseudomonadati</taxon>
        <taxon>Planctomycetota</taxon>
        <taxon>Planctomycetia</taxon>
        <taxon>Planctomycetales</taxon>
        <taxon>Planctomycetaceae</taxon>
        <taxon>Gimesia</taxon>
    </lineage>
</organism>
<name>A0A517PYK9_9PLAN</name>
<evidence type="ECO:0008006" key="5">
    <source>
        <dbReference type="Google" id="ProtNLM"/>
    </source>
</evidence>
<evidence type="ECO:0000313" key="4">
    <source>
        <dbReference type="Proteomes" id="UP000320421"/>
    </source>
</evidence>
<proteinExistence type="predicted"/>
<keyword evidence="4" id="KW-1185">Reference proteome</keyword>
<sequence length="129" mass="13720" precursor="true">MKLHCHLLIVCLCLLVCSAGCTVNFSVNAEREEDLGSHHVIIRPGDTMTTTTEATFGDEATYEFTCGDVKVRIENEALSVNGKSYGMLEPGQEIIVDHGTVSVAGEVRQPVVGSQADAPQAEPAASQSD</sequence>
<protein>
    <recommendedName>
        <fullName evidence="5">DUF3060 domain-containing protein</fullName>
    </recommendedName>
</protein>
<dbReference type="AlphaFoldDB" id="A0A517PYK9"/>
<reference evidence="3 4" key="1">
    <citation type="submission" date="2019-02" db="EMBL/GenBank/DDBJ databases">
        <title>Deep-cultivation of Planctomycetes and their phenomic and genomic characterization uncovers novel biology.</title>
        <authorList>
            <person name="Wiegand S."/>
            <person name="Jogler M."/>
            <person name="Boedeker C."/>
            <person name="Pinto D."/>
            <person name="Vollmers J."/>
            <person name="Rivas-Marin E."/>
            <person name="Kohn T."/>
            <person name="Peeters S.H."/>
            <person name="Heuer A."/>
            <person name="Rast P."/>
            <person name="Oberbeckmann S."/>
            <person name="Bunk B."/>
            <person name="Jeske O."/>
            <person name="Meyerdierks A."/>
            <person name="Storesund J.E."/>
            <person name="Kallscheuer N."/>
            <person name="Luecker S."/>
            <person name="Lage O.M."/>
            <person name="Pohl T."/>
            <person name="Merkel B.J."/>
            <person name="Hornburger P."/>
            <person name="Mueller R.-W."/>
            <person name="Bruemmer F."/>
            <person name="Labrenz M."/>
            <person name="Spormann A.M."/>
            <person name="Op den Camp H."/>
            <person name="Overmann J."/>
            <person name="Amann R."/>
            <person name="Jetten M.S.M."/>
            <person name="Mascher T."/>
            <person name="Medema M.H."/>
            <person name="Devos D.P."/>
            <person name="Kaster A.-K."/>
            <person name="Ovreas L."/>
            <person name="Rohde M."/>
            <person name="Galperin M.Y."/>
            <person name="Jogler C."/>
        </authorList>
    </citation>
    <scope>NUCLEOTIDE SEQUENCE [LARGE SCALE GENOMIC DNA]</scope>
    <source>
        <strain evidence="3 4">HG66A1</strain>
    </source>
</reference>